<feature type="transmembrane region" description="Helical" evidence="6">
    <location>
        <begin position="1209"/>
        <end position="1234"/>
    </location>
</feature>
<proteinExistence type="predicted"/>
<evidence type="ECO:0000256" key="6">
    <source>
        <dbReference type="SAM" id="Phobius"/>
    </source>
</evidence>
<dbReference type="PANTHER" id="PTHR46967">
    <property type="entry name" value="INSULIN-LIKE GROWTH FACTOR BINDING PROTEIN,N-TERMINAL"/>
    <property type="match status" value="1"/>
</dbReference>
<dbReference type="Gene3D" id="2.10.50.10">
    <property type="entry name" value="Tumor Necrosis Factor Receptor, subunit A, domain 2"/>
    <property type="match status" value="1"/>
</dbReference>
<feature type="transmembrane region" description="Helical" evidence="6">
    <location>
        <begin position="1043"/>
        <end position="1061"/>
    </location>
</feature>
<dbReference type="SUPFAM" id="SSF53822">
    <property type="entry name" value="Periplasmic binding protein-like I"/>
    <property type="match status" value="1"/>
</dbReference>
<dbReference type="InterPro" id="IPR009030">
    <property type="entry name" value="Growth_fac_rcpt_cys_sf"/>
</dbReference>
<dbReference type="Pfam" id="PF01094">
    <property type="entry name" value="ANF_receptor"/>
    <property type="match status" value="1"/>
</dbReference>
<gene>
    <name evidence="9" type="ORF">SO694_00050050</name>
</gene>
<dbReference type="EMBL" id="JBBJCI010000203">
    <property type="protein sequence ID" value="KAK7241275.1"/>
    <property type="molecule type" value="Genomic_DNA"/>
</dbReference>
<feature type="transmembrane region" description="Helical" evidence="6">
    <location>
        <begin position="1082"/>
        <end position="1108"/>
    </location>
</feature>
<organism evidence="9 10">
    <name type="scientific">Aureococcus anophagefferens</name>
    <name type="common">Harmful bloom alga</name>
    <dbReference type="NCBI Taxonomy" id="44056"/>
    <lineage>
        <taxon>Eukaryota</taxon>
        <taxon>Sar</taxon>
        <taxon>Stramenopiles</taxon>
        <taxon>Ochrophyta</taxon>
        <taxon>Pelagophyceae</taxon>
        <taxon>Pelagomonadales</taxon>
        <taxon>Pelagomonadaceae</taxon>
        <taxon>Aureococcus</taxon>
    </lineage>
</organism>
<evidence type="ECO:0000256" key="5">
    <source>
        <dbReference type="SAM" id="MobiDB-lite"/>
    </source>
</evidence>
<feature type="chain" id="PRO_5046498184" evidence="7">
    <location>
        <begin position="18"/>
        <end position="1750"/>
    </location>
</feature>
<keyword evidence="2 6" id="KW-0812">Transmembrane</keyword>
<feature type="signal peptide" evidence="7">
    <location>
        <begin position="1"/>
        <end position="17"/>
    </location>
</feature>
<comment type="subcellular location">
    <subcellularLocation>
        <location evidence="1">Membrane</location>
    </subcellularLocation>
</comment>
<accession>A0ABR1FYC6</accession>
<dbReference type="PANTHER" id="PTHR46967:SF2">
    <property type="entry name" value="SUSHI, VON WILLEBRAND FACTOR TYPE A, EGF AND PENTRAXIN DOMAIN-CONTAINING PROTEIN 1-LIKE"/>
    <property type="match status" value="1"/>
</dbReference>
<evidence type="ECO:0000313" key="9">
    <source>
        <dbReference type="EMBL" id="KAK7241275.1"/>
    </source>
</evidence>
<keyword evidence="9" id="KW-0378">Hydrolase</keyword>
<feature type="region of interest" description="Disordered" evidence="5">
    <location>
        <begin position="1669"/>
        <end position="1690"/>
    </location>
</feature>
<keyword evidence="7" id="KW-0732">Signal</keyword>
<keyword evidence="10" id="KW-1185">Reference proteome</keyword>
<name>A0ABR1FYC6_AURAN</name>
<evidence type="ECO:0000256" key="4">
    <source>
        <dbReference type="ARBA" id="ARBA00023136"/>
    </source>
</evidence>
<dbReference type="CDD" id="cd18773">
    <property type="entry name" value="PDC1_HK_sensor"/>
    <property type="match status" value="1"/>
</dbReference>
<dbReference type="InterPro" id="IPR001828">
    <property type="entry name" value="ANF_lig-bd_rcpt"/>
</dbReference>
<comment type="caution">
    <text evidence="9">The sequence shown here is derived from an EMBL/GenBank/DDBJ whole genome shotgun (WGS) entry which is preliminary data.</text>
</comment>
<dbReference type="Proteomes" id="UP001363151">
    <property type="component" value="Unassembled WGS sequence"/>
</dbReference>
<dbReference type="InterPro" id="IPR028082">
    <property type="entry name" value="Peripla_BP_I"/>
</dbReference>
<sequence length="1750" mass="187390">MARRALLLAGFLAAASGDDGLLQIRLATLESDIDALLTVPWPPLAVTAQVFATGLVGSSVVGDLASDDDLRSTLWLLIRSMRAQAAVYMIYVGDENGTFVGYYGEGQTNRGGDFYYTMLDGPACDFSGACRKYFDVDQTSGQPPCDGDAEVYAGGEFCFADDYYDVASYDPRARPWYAGALETAASASWSDVYIFADDAAPGISAVDRLYDADGSFAGVAAVDYKLSAIEGLVAAAYNYSEDGSIAFIVEPDGDLIAASLPNVALAYDASGDLAQVPAADCSAPLIRAAYAHGGDSELDLLTVDGAQYWILRSVLADAFGLRWNFTALHPTECPAGYGLEGLACAQCDPEDHMTSDAGSTLCDTCAEGYYKYAKDGEQRCAACSDAGDCDDLGLDPDGPTSLVHVGFFGGFADPDNASLSVGGGLLEAAAIAAMAADHFNARNTTIIDWGVGDCDAKLQLTFHETRTVASEGIPAYYDANEFLDVVVGPAASAVAEPLATLAEIDDVPLISYAAGSALLDEYAYFARANPSVEASADAVADWYATHGWSHAAILYEKTNTYGLTAMEAFRTAAGFRGVSVASSGYDAGDAGSLGSALDSVLAATYDVVYAILDPSDLGLLVAAAADRNVTGGDLHWVFGDSPSAADVEAAAAAGYADVLRGSTQVSACVYAVDRSRDDATNAAFDVAYATQSVEAFNRRSKMAGPRAVLPAGFFDAEPDAAARSRFAYDAVAAVGLAACAVGPGVAGSALRDALWASRFAGATGAVELASDTGSRDASTVTFVASNYVGNGSALSVVGVGTWEAGPQRGRAWLKGSWSMEEEVVFYDGTSTPPPDTSGDDSASCGAGLYLARGVCTACPAGTYQQLAVNEGGANSCQRCDSTSFAAAPGSSTCESCGADAFILGYALGSTSRNDCACLAGTYADGYPLTRCRSCPDDASCDGGLTGPYPKRNFWLSGVEYRSTVEAYRCKHAYLCPGGKGPATCASGDYGPNNCVDADNGNVSLTDHDWCATGYSPKQPLCEGNKHGFFFIDTQATSCPDMNAALFTVLCWIGLLGSFVVINDVIRPQYPMLDVVLGTYQDLGIVGGLWFHWPRSLNTVFFVFTIALFDVDIYSPTCWFPTWSSTHTFALMLTLPLFFWVVKAVRFLLTTKRDENAKDDLLCSGLSFLVGSQASLITYCLRPFACRSIAGVGRVRAHDPTKACGTDAIWYMRVVGVVYAGSVVVLLTAAICYHLNERKNENRLHDPQTLRRFGFMYTPFRSHARDRADPRDFNTRDGSGSRALRRALDESTRLALYWNLVRLAKQAVLVAIQVLLWEFPMAQGLASIFVLLGPTVAEAWVRPNLSDEANTCEIGGNCLTILVLVMGIVFTNGGDTPTAPFEVCFFIAQILYLCYALRATFQDFDEVHKTSHARDFFDRLSVEKTGKPMPDLEIFDTFDGATLLRLVHDETFDTDNALPLVLELERVLADYVSDSSLVSNFNKSHTATFYRRLIRFMPGLPDIVVEAPAEERRQLANVLSLLEREDRERSKAVVHCVRDIDQSSVLYFALHARANDVEQFGDFLLRLINSTQKLRRSRRNLLKHRATIAIQRAWRRRKLGAAGAILAHLEATSGKHVTRRTFRARNSVTGGSADYSEGDDALARMRAGFATASSSARKLEAGGAALGRRLLGRGRGARPGPVDEPPPERDQRSRIFGVMVGDSWVNDVVCYSNGADRDDHVVVCYSNEGEQDERAVAKARQQASRLPVEVP</sequence>
<dbReference type="Gene3D" id="3.30.450.20">
    <property type="entry name" value="PAS domain"/>
    <property type="match status" value="2"/>
</dbReference>
<dbReference type="CDD" id="cd00185">
    <property type="entry name" value="TNFRSF"/>
    <property type="match status" value="1"/>
</dbReference>
<keyword evidence="4 6" id="KW-0472">Membrane</keyword>
<evidence type="ECO:0000256" key="3">
    <source>
        <dbReference type="ARBA" id="ARBA00022989"/>
    </source>
</evidence>
<dbReference type="SUPFAM" id="SSF57184">
    <property type="entry name" value="Growth factor receptor domain"/>
    <property type="match status" value="1"/>
</dbReference>
<evidence type="ECO:0000256" key="7">
    <source>
        <dbReference type="SAM" id="SignalP"/>
    </source>
</evidence>
<dbReference type="Gene3D" id="3.40.50.2300">
    <property type="match status" value="2"/>
</dbReference>
<keyword evidence="3 6" id="KW-1133">Transmembrane helix</keyword>
<evidence type="ECO:0000259" key="8">
    <source>
        <dbReference type="Pfam" id="PF01094"/>
    </source>
</evidence>
<reference evidence="9 10" key="1">
    <citation type="submission" date="2024-03" db="EMBL/GenBank/DDBJ databases">
        <title>Aureococcus anophagefferens CCMP1851 and Kratosvirus quantuckense: Draft genome of a second virus-susceptible host strain in the model system.</title>
        <authorList>
            <person name="Chase E."/>
            <person name="Truchon A.R."/>
            <person name="Schepens W."/>
            <person name="Wilhelm S.W."/>
        </authorList>
    </citation>
    <scope>NUCLEOTIDE SEQUENCE [LARGE SCALE GENOMIC DNA]</scope>
    <source>
        <strain evidence="9 10">CCMP1851</strain>
    </source>
</reference>
<dbReference type="SMART" id="SM01411">
    <property type="entry name" value="Ephrin_rec_like"/>
    <property type="match status" value="3"/>
</dbReference>
<feature type="domain" description="Receptor ligand binding region" evidence="8">
    <location>
        <begin position="461"/>
        <end position="776"/>
    </location>
</feature>
<evidence type="ECO:0000256" key="2">
    <source>
        <dbReference type="ARBA" id="ARBA00022692"/>
    </source>
</evidence>
<evidence type="ECO:0000313" key="10">
    <source>
        <dbReference type="Proteomes" id="UP001363151"/>
    </source>
</evidence>
<evidence type="ECO:0000256" key="1">
    <source>
        <dbReference type="ARBA" id="ARBA00004370"/>
    </source>
</evidence>
<dbReference type="GO" id="GO:0016787">
    <property type="term" value="F:hydrolase activity"/>
    <property type="evidence" value="ECO:0007669"/>
    <property type="project" value="UniProtKB-KW"/>
</dbReference>
<protein>
    <submittedName>
        <fullName evidence="9">Sulfuric ester hydrolase</fullName>
    </submittedName>
</protein>
<feature type="transmembrane region" description="Helical" evidence="6">
    <location>
        <begin position="1128"/>
        <end position="1148"/>
    </location>
</feature>